<feature type="domain" description="Glyoxalase-like" evidence="1">
    <location>
        <begin position="5"/>
        <end position="188"/>
    </location>
</feature>
<evidence type="ECO:0000259" key="1">
    <source>
        <dbReference type="Pfam" id="PF13468"/>
    </source>
</evidence>
<organism evidence="2 3">
    <name type="scientific">Ureibacillus yapensis</name>
    <dbReference type="NCBI Taxonomy" id="2304605"/>
    <lineage>
        <taxon>Bacteria</taxon>
        <taxon>Bacillati</taxon>
        <taxon>Bacillota</taxon>
        <taxon>Bacilli</taxon>
        <taxon>Bacillales</taxon>
        <taxon>Caryophanaceae</taxon>
        <taxon>Ureibacillus</taxon>
    </lineage>
</organism>
<dbReference type="InterPro" id="IPR029068">
    <property type="entry name" value="Glyas_Bleomycin-R_OHBP_Dase"/>
</dbReference>
<evidence type="ECO:0000313" key="3">
    <source>
        <dbReference type="Proteomes" id="UP000265692"/>
    </source>
</evidence>
<reference evidence="2 3" key="1">
    <citation type="submission" date="2018-08" db="EMBL/GenBank/DDBJ databases">
        <title>Lysinibacillus sp. YLB-03 draft genome sequence.</title>
        <authorList>
            <person name="Yu L."/>
        </authorList>
    </citation>
    <scope>NUCLEOTIDE SEQUENCE [LARGE SCALE GENOMIC DNA]</scope>
    <source>
        <strain evidence="2 3">YLB-03</strain>
    </source>
</reference>
<proteinExistence type="predicted"/>
<dbReference type="InterPro" id="IPR025870">
    <property type="entry name" value="Glyoxalase-like_dom"/>
</dbReference>
<dbReference type="Proteomes" id="UP000265692">
    <property type="component" value="Unassembled WGS sequence"/>
</dbReference>
<dbReference type="AlphaFoldDB" id="A0A396SD53"/>
<keyword evidence="3" id="KW-1185">Reference proteome</keyword>
<dbReference type="Pfam" id="PF13468">
    <property type="entry name" value="Glyoxalase_3"/>
    <property type="match status" value="1"/>
</dbReference>
<dbReference type="SUPFAM" id="SSF54593">
    <property type="entry name" value="Glyoxalase/Bleomycin resistance protein/Dihydroxybiphenyl dioxygenase"/>
    <property type="match status" value="1"/>
</dbReference>
<name>A0A396SD53_9BACL</name>
<dbReference type="PANTHER" id="PTHR40265">
    <property type="entry name" value="BLL2707 PROTEIN"/>
    <property type="match status" value="1"/>
</dbReference>
<dbReference type="Gene3D" id="3.10.180.10">
    <property type="entry name" value="2,3-Dihydroxybiphenyl 1,2-Dioxygenase, domain 1"/>
    <property type="match status" value="1"/>
</dbReference>
<accession>A0A396SD53</accession>
<evidence type="ECO:0000313" key="2">
    <source>
        <dbReference type="EMBL" id="RHW37647.1"/>
    </source>
</evidence>
<gene>
    <name evidence="2" type="ORF">D1B33_08975</name>
</gene>
<sequence>MMFLLDHVVHFVDKPELLIEKTKEMGLHTVNGGKHEMWGTYNSLCYIGLSYIEFIGIYDRLLFEKSAKQPFTLHETYKKHNFKNGATRIALRTNDIEKDAENMKSFGLEVYGPADFSRTRPDGSVLKWKLLHVGHKDQSLEFPFIIQWEKGDEDRQAELVESGMLKAHPAGNLYFQEIVFHCEDFRTAYDWANIFGFGIEESSSSVKLNAHNCSFTFKKGTEQISQIVFAGASEEKVVEIEGTQYVFLG</sequence>
<dbReference type="EMBL" id="QWEI01000003">
    <property type="protein sequence ID" value="RHW37647.1"/>
    <property type="molecule type" value="Genomic_DNA"/>
</dbReference>
<protein>
    <submittedName>
        <fullName evidence="2">VOC family protein</fullName>
    </submittedName>
</protein>
<dbReference type="PANTHER" id="PTHR40265:SF1">
    <property type="entry name" value="GLYOXALASE-LIKE DOMAIN-CONTAINING PROTEIN"/>
    <property type="match status" value="1"/>
</dbReference>
<comment type="caution">
    <text evidence="2">The sequence shown here is derived from an EMBL/GenBank/DDBJ whole genome shotgun (WGS) entry which is preliminary data.</text>
</comment>